<gene>
    <name evidence="2" type="ORF">P7K49_030561</name>
</gene>
<feature type="region of interest" description="Disordered" evidence="1">
    <location>
        <begin position="89"/>
        <end position="120"/>
    </location>
</feature>
<accession>A0ABQ9U2H7</accession>
<evidence type="ECO:0000256" key="1">
    <source>
        <dbReference type="SAM" id="MobiDB-lite"/>
    </source>
</evidence>
<evidence type="ECO:0000313" key="3">
    <source>
        <dbReference type="Proteomes" id="UP001266305"/>
    </source>
</evidence>
<organism evidence="2 3">
    <name type="scientific">Saguinus oedipus</name>
    <name type="common">Cotton-top tamarin</name>
    <name type="synonym">Oedipomidas oedipus</name>
    <dbReference type="NCBI Taxonomy" id="9490"/>
    <lineage>
        <taxon>Eukaryota</taxon>
        <taxon>Metazoa</taxon>
        <taxon>Chordata</taxon>
        <taxon>Craniata</taxon>
        <taxon>Vertebrata</taxon>
        <taxon>Euteleostomi</taxon>
        <taxon>Mammalia</taxon>
        <taxon>Eutheria</taxon>
        <taxon>Euarchontoglires</taxon>
        <taxon>Primates</taxon>
        <taxon>Haplorrhini</taxon>
        <taxon>Platyrrhini</taxon>
        <taxon>Cebidae</taxon>
        <taxon>Callitrichinae</taxon>
        <taxon>Saguinus</taxon>
    </lineage>
</organism>
<dbReference type="PANTHER" id="PTHR10338">
    <property type="entry name" value="INTER-ALPHA-TRYPSIN INHIBITOR HEAVY CHAIN FAMILY MEMBER"/>
    <property type="match status" value="1"/>
</dbReference>
<dbReference type="InterPro" id="IPR050934">
    <property type="entry name" value="ITIH"/>
</dbReference>
<feature type="region of interest" description="Disordered" evidence="1">
    <location>
        <begin position="1"/>
        <end position="48"/>
    </location>
</feature>
<feature type="compositionally biased region" description="Basic and acidic residues" evidence="1">
    <location>
        <begin position="97"/>
        <end position="112"/>
    </location>
</feature>
<comment type="caution">
    <text evidence="2">The sequence shown here is derived from an EMBL/GenBank/DDBJ whole genome shotgun (WGS) entry which is preliminary data.</text>
</comment>
<proteinExistence type="predicted"/>
<feature type="compositionally biased region" description="Polar residues" evidence="1">
    <location>
        <begin position="1"/>
        <end position="15"/>
    </location>
</feature>
<keyword evidence="3" id="KW-1185">Reference proteome</keyword>
<sequence length="120" mass="12595">MLQGAVSQSSLSSTGLYPGGPTMGKVERRSPAVSSTPGLVLEPAQGEESRALLSVKKAHGEEKENLTAQALDLSLKYHFVTPLTSMVVTKPEDNEDERAIADKPGEGGDRDGGCNLEASL</sequence>
<name>A0ABQ9U2H7_SAGOE</name>
<dbReference type="EMBL" id="JASSZA010000016">
    <property type="protein sequence ID" value="KAK2091277.1"/>
    <property type="molecule type" value="Genomic_DNA"/>
</dbReference>
<dbReference type="Proteomes" id="UP001266305">
    <property type="component" value="Unassembled WGS sequence"/>
</dbReference>
<reference evidence="2 3" key="1">
    <citation type="submission" date="2023-05" db="EMBL/GenBank/DDBJ databases">
        <title>B98-5 Cell Line De Novo Hybrid Assembly: An Optical Mapping Approach.</title>
        <authorList>
            <person name="Kananen K."/>
            <person name="Auerbach J.A."/>
            <person name="Kautto E."/>
            <person name="Blachly J.S."/>
        </authorList>
    </citation>
    <scope>NUCLEOTIDE SEQUENCE [LARGE SCALE GENOMIC DNA]</scope>
    <source>
        <strain evidence="2">B95-8</strain>
        <tissue evidence="2">Cell line</tissue>
    </source>
</reference>
<evidence type="ECO:0000313" key="2">
    <source>
        <dbReference type="EMBL" id="KAK2091277.1"/>
    </source>
</evidence>
<dbReference type="PANTHER" id="PTHR10338:SF115">
    <property type="entry name" value="INTER-ALPHA-TRYPSIN INHIBITOR HEAVY CHAIN H3"/>
    <property type="match status" value="1"/>
</dbReference>
<protein>
    <submittedName>
        <fullName evidence="2">Uncharacterized protein</fullName>
    </submittedName>
</protein>